<reference evidence="2 3" key="1">
    <citation type="submission" date="2024-05" db="EMBL/GenBank/DDBJ databases">
        <title>Culex pipiens pipiens assembly and annotation.</title>
        <authorList>
            <person name="Alout H."/>
            <person name="Durand T."/>
        </authorList>
    </citation>
    <scope>NUCLEOTIDE SEQUENCE [LARGE SCALE GENOMIC DNA]</scope>
    <source>
        <strain evidence="2">HA-2024</strain>
        <tissue evidence="2">Whole body</tissue>
    </source>
</reference>
<proteinExistence type="predicted"/>
<organism evidence="2 3">
    <name type="scientific">Culex pipiens pipiens</name>
    <name type="common">Northern house mosquito</name>
    <dbReference type="NCBI Taxonomy" id="38569"/>
    <lineage>
        <taxon>Eukaryota</taxon>
        <taxon>Metazoa</taxon>
        <taxon>Ecdysozoa</taxon>
        <taxon>Arthropoda</taxon>
        <taxon>Hexapoda</taxon>
        <taxon>Insecta</taxon>
        <taxon>Pterygota</taxon>
        <taxon>Neoptera</taxon>
        <taxon>Endopterygota</taxon>
        <taxon>Diptera</taxon>
        <taxon>Nematocera</taxon>
        <taxon>Culicoidea</taxon>
        <taxon>Culicidae</taxon>
        <taxon>Culicinae</taxon>
        <taxon>Culicini</taxon>
        <taxon>Culex</taxon>
        <taxon>Culex</taxon>
    </lineage>
</organism>
<evidence type="ECO:0000313" key="3">
    <source>
        <dbReference type="Proteomes" id="UP001562425"/>
    </source>
</evidence>
<feature type="signal peptide" evidence="1">
    <location>
        <begin position="1"/>
        <end position="24"/>
    </location>
</feature>
<evidence type="ECO:0000256" key="1">
    <source>
        <dbReference type="SAM" id="SignalP"/>
    </source>
</evidence>
<gene>
    <name evidence="2" type="ORF">pipiens_005834</name>
</gene>
<dbReference type="EMBL" id="JBEHCU010002184">
    <property type="protein sequence ID" value="KAL1403031.1"/>
    <property type="molecule type" value="Genomic_DNA"/>
</dbReference>
<evidence type="ECO:0000313" key="2">
    <source>
        <dbReference type="EMBL" id="KAL1403031.1"/>
    </source>
</evidence>
<name>A0ABD1DTE4_CULPP</name>
<keyword evidence="3" id="KW-1185">Reference proteome</keyword>
<dbReference type="Proteomes" id="UP001562425">
    <property type="component" value="Unassembled WGS sequence"/>
</dbReference>
<feature type="chain" id="PRO_5044878974" evidence="1">
    <location>
        <begin position="25"/>
        <end position="201"/>
    </location>
</feature>
<dbReference type="AlphaFoldDB" id="A0ABD1DTE4"/>
<protein>
    <submittedName>
        <fullName evidence="2">Uncharacterized protein</fullName>
    </submittedName>
</protein>
<comment type="caution">
    <text evidence="2">The sequence shown here is derived from an EMBL/GenBank/DDBJ whole genome shotgun (WGS) entry which is preliminary data.</text>
</comment>
<accession>A0ABD1DTE4</accession>
<keyword evidence="1" id="KW-0732">Signal</keyword>
<sequence length="201" mass="23204">MWHLRRLQVPQVVIELCCVLLFVAEVVPLSSTNDGYFYRGPEYRGDSMRQIGWNSQQYPPAVENLGWLPKFQPVQSMRMDYSSPTSVYGPVYNRPTYPDDSVLRYRFGSPWQNNFNRRMQQSSSAPLFGYDTGPSSGYFYPNSGYGYGQPTALAWKRYGNRREDLMMNGDAWRSASTTTTTTPRPHRPRKMPVRAIVCFPI</sequence>